<name>A0A5A9NUY7_9TELE</name>
<dbReference type="AlphaFoldDB" id="A0A5A9NUY7"/>
<reference evidence="1 2" key="1">
    <citation type="journal article" date="2019" name="Mol. Ecol. Resour.">
        <title>Chromosome-level genome assembly of Triplophysa tibetana, a fish adapted to the harsh high-altitude environment of the Tibetan Plateau.</title>
        <authorList>
            <person name="Yang X."/>
            <person name="Liu H."/>
            <person name="Ma Z."/>
            <person name="Zou Y."/>
            <person name="Zou M."/>
            <person name="Mao Y."/>
            <person name="Li X."/>
            <person name="Wang H."/>
            <person name="Chen T."/>
            <person name="Wang W."/>
            <person name="Yang R."/>
        </authorList>
    </citation>
    <scope>NUCLEOTIDE SEQUENCE [LARGE SCALE GENOMIC DNA]</scope>
    <source>
        <strain evidence="1">TTIB1903HZAU</strain>
        <tissue evidence="1">Muscle</tissue>
    </source>
</reference>
<organism evidence="1 2">
    <name type="scientific">Triplophysa tibetana</name>
    <dbReference type="NCBI Taxonomy" id="1572043"/>
    <lineage>
        <taxon>Eukaryota</taxon>
        <taxon>Metazoa</taxon>
        <taxon>Chordata</taxon>
        <taxon>Craniata</taxon>
        <taxon>Vertebrata</taxon>
        <taxon>Euteleostomi</taxon>
        <taxon>Actinopterygii</taxon>
        <taxon>Neopterygii</taxon>
        <taxon>Teleostei</taxon>
        <taxon>Ostariophysi</taxon>
        <taxon>Cypriniformes</taxon>
        <taxon>Nemacheilidae</taxon>
        <taxon>Triplophysa</taxon>
    </lineage>
</organism>
<accession>A0A5A9NUY7</accession>
<sequence length="90" mass="9960">MKRLPAKFLYLCKDLKLTKSSSDLKSAGVTVIHSENIIEHGKNKYGKINPYASLAVTYSRISSSPSRSADDPNAYENVTVHQTDEKVTAM</sequence>
<keyword evidence="2" id="KW-1185">Reference proteome</keyword>
<evidence type="ECO:0000313" key="2">
    <source>
        <dbReference type="Proteomes" id="UP000324632"/>
    </source>
</evidence>
<proteinExistence type="predicted"/>
<comment type="caution">
    <text evidence="1">The sequence shown here is derived from an EMBL/GenBank/DDBJ whole genome shotgun (WGS) entry which is preliminary data.</text>
</comment>
<dbReference type="Proteomes" id="UP000324632">
    <property type="component" value="Chromosome 14"/>
</dbReference>
<gene>
    <name evidence="1" type="ORF">E1301_Tti015217</name>
</gene>
<protein>
    <submittedName>
        <fullName evidence="1">Uncharacterized protein</fullName>
    </submittedName>
</protein>
<evidence type="ECO:0000313" key="1">
    <source>
        <dbReference type="EMBL" id="KAA0712137.1"/>
    </source>
</evidence>
<dbReference type="EMBL" id="SOYY01000014">
    <property type="protein sequence ID" value="KAA0712137.1"/>
    <property type="molecule type" value="Genomic_DNA"/>
</dbReference>